<keyword evidence="2" id="KW-1185">Reference proteome</keyword>
<reference evidence="1 2" key="2">
    <citation type="journal article" date="2012" name="PLoS Pathog.">
        <title>Diverse lifestyles and strategies of plant pathogenesis encoded in the genomes of eighteen Dothideomycetes fungi.</title>
        <authorList>
            <person name="Ohm R.A."/>
            <person name="Feau N."/>
            <person name="Henrissat B."/>
            <person name="Schoch C.L."/>
            <person name="Horwitz B.A."/>
            <person name="Barry K.W."/>
            <person name="Condon B.J."/>
            <person name="Copeland A.C."/>
            <person name="Dhillon B."/>
            <person name="Glaser F."/>
            <person name="Hesse C.N."/>
            <person name="Kosti I."/>
            <person name="LaButti K."/>
            <person name="Lindquist E.A."/>
            <person name="Lucas S."/>
            <person name="Salamov A.A."/>
            <person name="Bradshaw R.E."/>
            <person name="Ciuffetti L."/>
            <person name="Hamelin R.C."/>
            <person name="Kema G.H.J."/>
            <person name="Lawrence C."/>
            <person name="Scott J.A."/>
            <person name="Spatafora J.W."/>
            <person name="Turgeon B.G."/>
            <person name="de Wit P.J.G.M."/>
            <person name="Zhong S."/>
            <person name="Goodwin S.B."/>
            <person name="Grigoriev I.V."/>
        </authorList>
    </citation>
    <scope>NUCLEOTIDE SEQUENCE [LARGE SCALE GENOMIC DNA]</scope>
    <source>
        <strain evidence="2">NZE10 / CBS 128990</strain>
    </source>
</reference>
<organism evidence="1 2">
    <name type="scientific">Dothistroma septosporum (strain NZE10 / CBS 128990)</name>
    <name type="common">Red band needle blight fungus</name>
    <name type="synonym">Mycosphaerella pini</name>
    <dbReference type="NCBI Taxonomy" id="675120"/>
    <lineage>
        <taxon>Eukaryota</taxon>
        <taxon>Fungi</taxon>
        <taxon>Dikarya</taxon>
        <taxon>Ascomycota</taxon>
        <taxon>Pezizomycotina</taxon>
        <taxon>Dothideomycetes</taxon>
        <taxon>Dothideomycetidae</taxon>
        <taxon>Mycosphaerellales</taxon>
        <taxon>Mycosphaerellaceae</taxon>
        <taxon>Dothistroma</taxon>
    </lineage>
</organism>
<dbReference type="EMBL" id="KB446541">
    <property type="protein sequence ID" value="EME42154.1"/>
    <property type="molecule type" value="Genomic_DNA"/>
</dbReference>
<name>N1PJ72_DOTSN</name>
<protein>
    <submittedName>
        <fullName evidence="1">Uncharacterized protein</fullName>
    </submittedName>
</protein>
<sequence length="92" mass="10458">MFTKEWYNLLDILSSEETDLDILSLDHIRACSAAGIFGCLVFDVERPVECLFCGGDAQEDAKPCEHVRLSADNKDGFPELRQKLQQCECRIF</sequence>
<evidence type="ECO:0000313" key="2">
    <source>
        <dbReference type="Proteomes" id="UP000016933"/>
    </source>
</evidence>
<dbReference type="OrthoDB" id="3634224at2759"/>
<reference evidence="2" key="1">
    <citation type="journal article" date="2012" name="PLoS Genet.">
        <title>The genomes of the fungal plant pathogens Cladosporium fulvum and Dothistroma septosporum reveal adaptation to different hosts and lifestyles but also signatures of common ancestry.</title>
        <authorList>
            <person name="de Wit P.J.G.M."/>
            <person name="van der Burgt A."/>
            <person name="Oekmen B."/>
            <person name="Stergiopoulos I."/>
            <person name="Abd-Elsalam K.A."/>
            <person name="Aerts A.L."/>
            <person name="Bahkali A.H."/>
            <person name="Beenen H.G."/>
            <person name="Chettri P."/>
            <person name="Cox M.P."/>
            <person name="Datema E."/>
            <person name="de Vries R.P."/>
            <person name="Dhillon B."/>
            <person name="Ganley A.R."/>
            <person name="Griffiths S.A."/>
            <person name="Guo Y."/>
            <person name="Hamelin R.C."/>
            <person name="Henrissat B."/>
            <person name="Kabir M.S."/>
            <person name="Jashni M.K."/>
            <person name="Kema G."/>
            <person name="Klaubauf S."/>
            <person name="Lapidus A."/>
            <person name="Levasseur A."/>
            <person name="Lindquist E."/>
            <person name="Mehrabi R."/>
            <person name="Ohm R.A."/>
            <person name="Owen T.J."/>
            <person name="Salamov A."/>
            <person name="Schwelm A."/>
            <person name="Schijlen E."/>
            <person name="Sun H."/>
            <person name="van den Burg H.A."/>
            <person name="van Ham R.C.H.J."/>
            <person name="Zhang S."/>
            <person name="Goodwin S.B."/>
            <person name="Grigoriev I.V."/>
            <person name="Collemare J."/>
            <person name="Bradshaw R.E."/>
        </authorList>
    </citation>
    <scope>NUCLEOTIDE SEQUENCE [LARGE SCALE GENOMIC DNA]</scope>
    <source>
        <strain evidence="2">NZE10 / CBS 128990</strain>
    </source>
</reference>
<dbReference type="AlphaFoldDB" id="N1PJ72"/>
<gene>
    <name evidence="1" type="ORF">DOTSEDRAFT_73069</name>
</gene>
<dbReference type="Proteomes" id="UP000016933">
    <property type="component" value="Unassembled WGS sequence"/>
</dbReference>
<proteinExistence type="predicted"/>
<dbReference type="HOGENOM" id="CLU_2413244_0_0_1"/>
<accession>N1PJ72</accession>
<evidence type="ECO:0000313" key="1">
    <source>
        <dbReference type="EMBL" id="EME42154.1"/>
    </source>
</evidence>